<accession>A0ABZ1WJY6</accession>
<dbReference type="EMBL" id="CP108482">
    <property type="protein sequence ID" value="WUS60964.1"/>
    <property type="molecule type" value="Genomic_DNA"/>
</dbReference>
<proteinExistence type="predicted"/>
<evidence type="ECO:0000313" key="3">
    <source>
        <dbReference type="EMBL" id="WUS60964.1"/>
    </source>
</evidence>
<dbReference type="RefSeq" id="WP_329611623.1">
    <property type="nucleotide sequence ID" value="NZ_CP108482.1"/>
</dbReference>
<reference evidence="3 4" key="1">
    <citation type="submission" date="2022-10" db="EMBL/GenBank/DDBJ databases">
        <title>The complete genomes of actinobacterial strains from the NBC collection.</title>
        <authorList>
            <person name="Joergensen T.S."/>
            <person name="Alvarez Arevalo M."/>
            <person name="Sterndorff E.B."/>
            <person name="Faurdal D."/>
            <person name="Vuksanovic O."/>
            <person name="Mourched A.-S."/>
            <person name="Charusanti P."/>
            <person name="Shaw S."/>
            <person name="Blin K."/>
            <person name="Weber T."/>
        </authorList>
    </citation>
    <scope>NUCLEOTIDE SEQUENCE [LARGE SCALE GENOMIC DNA]</scope>
    <source>
        <strain evidence="3 4">NBC_01247</strain>
    </source>
</reference>
<keyword evidence="4" id="KW-1185">Reference proteome</keyword>
<protein>
    <submittedName>
        <fullName evidence="3">Uncharacterized protein</fullName>
    </submittedName>
</protein>
<evidence type="ECO:0000313" key="4">
    <source>
        <dbReference type="Proteomes" id="UP001432014"/>
    </source>
</evidence>
<keyword evidence="2" id="KW-0812">Transmembrane</keyword>
<evidence type="ECO:0000256" key="2">
    <source>
        <dbReference type="SAM" id="Phobius"/>
    </source>
</evidence>
<evidence type="ECO:0000256" key="1">
    <source>
        <dbReference type="SAM" id="MobiDB-lite"/>
    </source>
</evidence>
<feature type="transmembrane region" description="Helical" evidence="2">
    <location>
        <begin position="122"/>
        <end position="145"/>
    </location>
</feature>
<dbReference type="Proteomes" id="UP001432014">
    <property type="component" value="Chromosome"/>
</dbReference>
<sequence>MAVGQGRPSGGRPSAGRWRRNGSAAARGESFGLSDFTPAPAHPVDPADPAGPTYRPSAELAYTASTAGGRRRLRAFVELYRPDSGTERAAEQLAACARLWQQPGPGGTGWARERRWRTFPTVLVLLTGTAATAVGAAVADLLLAAEENPATTELLAAVPAGAARLEDLLQHGPATAVWHPLDGERRAPCGWTQLQA</sequence>
<name>A0ABZ1WJY6_9ACTN</name>
<feature type="compositionally biased region" description="Low complexity" evidence="1">
    <location>
        <begin position="1"/>
        <end position="16"/>
    </location>
</feature>
<keyword evidence="2" id="KW-1133">Transmembrane helix</keyword>
<feature type="region of interest" description="Disordered" evidence="1">
    <location>
        <begin position="1"/>
        <end position="56"/>
    </location>
</feature>
<gene>
    <name evidence="3" type="ORF">OG469_39035</name>
</gene>
<feature type="compositionally biased region" description="Low complexity" evidence="1">
    <location>
        <begin position="38"/>
        <end position="52"/>
    </location>
</feature>
<organism evidence="3 4">
    <name type="scientific">Kitasatospora herbaricolor</name>
    <dbReference type="NCBI Taxonomy" id="68217"/>
    <lineage>
        <taxon>Bacteria</taxon>
        <taxon>Bacillati</taxon>
        <taxon>Actinomycetota</taxon>
        <taxon>Actinomycetes</taxon>
        <taxon>Kitasatosporales</taxon>
        <taxon>Streptomycetaceae</taxon>
        <taxon>Kitasatospora</taxon>
    </lineage>
</organism>
<keyword evidence="2" id="KW-0472">Membrane</keyword>